<feature type="transmembrane region" description="Helical" evidence="3">
    <location>
        <begin position="282"/>
        <end position="303"/>
    </location>
</feature>
<feature type="transmembrane region" description="Helical" evidence="3">
    <location>
        <begin position="95"/>
        <end position="114"/>
    </location>
</feature>
<keyword evidence="3" id="KW-0812">Transmembrane</keyword>
<evidence type="ECO:0000256" key="2">
    <source>
        <dbReference type="ARBA" id="ARBA00022738"/>
    </source>
</evidence>
<evidence type="ECO:0000256" key="1">
    <source>
        <dbReference type="ARBA" id="ARBA00022549"/>
    </source>
</evidence>
<organism evidence="4">
    <name type="scientific">Planktothricoides raciborskii GIHE-MW2</name>
    <dbReference type="NCBI Taxonomy" id="2792601"/>
    <lineage>
        <taxon>Bacteria</taxon>
        <taxon>Bacillati</taxon>
        <taxon>Cyanobacteriota</taxon>
        <taxon>Cyanophyceae</taxon>
        <taxon>Oscillatoriophycideae</taxon>
        <taxon>Oscillatoriales</taxon>
        <taxon>Oscillatoriaceae</taxon>
        <taxon>Planktothricoides</taxon>
    </lineage>
</organism>
<keyword evidence="3" id="KW-1133">Transmembrane helix</keyword>
<evidence type="ECO:0000313" key="4">
    <source>
        <dbReference type="EMBL" id="XCM39715.1"/>
    </source>
</evidence>
<keyword evidence="2" id="KW-0605">Phycobilisome</keyword>
<dbReference type="AlphaFoldDB" id="A0AAU8JNG7"/>
<dbReference type="SMART" id="SM00567">
    <property type="entry name" value="EZ_HEAT"/>
    <property type="match status" value="3"/>
</dbReference>
<feature type="transmembrane region" description="Helical" evidence="3">
    <location>
        <begin position="120"/>
        <end position="139"/>
    </location>
</feature>
<feature type="transmembrane region" description="Helical" evidence="3">
    <location>
        <begin position="160"/>
        <end position="182"/>
    </location>
</feature>
<protein>
    <submittedName>
        <fullName evidence="4">MFS transporter</fullName>
    </submittedName>
</protein>
<dbReference type="EMBL" id="CP159837">
    <property type="protein sequence ID" value="XCM39715.1"/>
    <property type="molecule type" value="Genomic_DNA"/>
</dbReference>
<sequence length="1025" mass="115341">MELKDRRLAKGVLGRSVLQWLNLRPDEAERTGLMFAFYTTTSVGLLWLEATAVGLLLGEYGAGSLPWIYIAGAGLGSALGLFYSWLQKILPLRRVIVAIALLIAIPLIFCRFGLTVQGSILYGITVFLLRLWVESIYILNDLNTAIAANQLFNIREIKRTYPIVSSGILLADVVSGFSLPFILKWFGLPNVILAAFIMFCSGAGILYYLSDRYKQAFPDAPAHLIEDEETRFANKRLQGEQRGYVVPLIIFFLLSPILYLLIDFQFLSMLEAQSPSEESIASFIGIFNGSLGICEVMVQWFIASRLIERFGVFVSATILPIGIVAIGVIELFIILWFPGSSKGQIAFVIFAGLVALKFWNELFHYTLSEASGPVLYQPLPDSNRNRLQSFIGGVLKPLCNGLTGLAMLGIIGLCRWVVSNISGADQWQNLQDLLFLALIVASAVTWLFAIGIIRSRYVRLLVSSAERGRLGVSDVDMRTFKRTVIENLEKPGSLEDKRSCIELLSQIDPENVGEVLAPLLLEMPPALQSQSLETMLNHPKPTQLQAVKALIDQPSLSPEVLALGLRFFWLMESEQDLEQLRPYLQQEIDPVVRGTAAALIMRRGNREQKAEATNTLRRMVTHKQERERVMGCRALGEADYLQGLRLYIPNLLQDESIRVRCALLEVIASTRLEEYYFSLLRGLYYKSTRESAMRALVRLGNEVSGRLVALAEDIHKPELVRLHAWNVLGEMGTRESLDLLVLHLASSWGHTRRNILRILLKRPNDSGIERVLDVFGRSGVEIFIEQELMFMGQVYAALVEIPEEAVSGREANLLRSGLRDLLSDASDRLFLLMRFLYPTERIQAASFNLKSGQRSNIARGLEILDNTFDLPSKRVLLNVLDRQSDREKLEHLSPMIDYQNMTPSDRVRRLLELRHFLSDWPLACCFHLARVQRWSLTPESTLACLRHPKGFVREAVLAYLRLASPRALAELLPMMKNDPDRLVAAQVREMMKDLGVSDSTQSRYGNSLQDSRIVNYPGMAGFEGT</sequence>
<dbReference type="SUPFAM" id="SSF48371">
    <property type="entry name" value="ARM repeat"/>
    <property type="match status" value="1"/>
</dbReference>
<dbReference type="GO" id="GO:0030089">
    <property type="term" value="C:phycobilisome"/>
    <property type="evidence" value="ECO:0007669"/>
    <property type="project" value="UniProtKB-KW"/>
</dbReference>
<feature type="transmembrane region" description="Helical" evidence="3">
    <location>
        <begin position="310"/>
        <end position="337"/>
    </location>
</feature>
<dbReference type="InterPro" id="IPR016024">
    <property type="entry name" value="ARM-type_fold"/>
</dbReference>
<feature type="transmembrane region" description="Helical" evidence="3">
    <location>
        <begin position="433"/>
        <end position="453"/>
    </location>
</feature>
<feature type="transmembrane region" description="Helical" evidence="3">
    <location>
        <begin position="64"/>
        <end position="83"/>
    </location>
</feature>
<gene>
    <name evidence="4" type="ORF">ABWT76_002664</name>
</gene>
<accession>A0AAU8JNG7</accession>
<feature type="transmembrane region" description="Helical" evidence="3">
    <location>
        <begin position="188"/>
        <end position="209"/>
    </location>
</feature>
<dbReference type="Gene3D" id="1.25.10.10">
    <property type="entry name" value="Leucine-rich Repeat Variant"/>
    <property type="match status" value="1"/>
</dbReference>
<keyword evidence="1" id="KW-0042">Antenna complex</keyword>
<dbReference type="RefSeq" id="WP_054469070.1">
    <property type="nucleotide sequence ID" value="NZ_CP159837.1"/>
</dbReference>
<feature type="transmembrane region" description="Helical" evidence="3">
    <location>
        <begin position="394"/>
        <end position="418"/>
    </location>
</feature>
<dbReference type="InterPro" id="IPR004155">
    <property type="entry name" value="PBS_lyase_HEAT"/>
</dbReference>
<feature type="transmembrane region" description="Helical" evidence="3">
    <location>
        <begin position="244"/>
        <end position="262"/>
    </location>
</feature>
<name>A0AAU8JNG7_9CYAN</name>
<reference evidence="4" key="1">
    <citation type="submission" date="2024-07" db="EMBL/GenBank/DDBJ databases">
        <authorList>
            <person name="Kim Y.J."/>
            <person name="Jeong J.Y."/>
        </authorList>
    </citation>
    <scope>NUCLEOTIDE SEQUENCE</scope>
    <source>
        <strain evidence="4">GIHE-MW2</strain>
    </source>
</reference>
<evidence type="ECO:0000256" key="3">
    <source>
        <dbReference type="SAM" id="Phobius"/>
    </source>
</evidence>
<proteinExistence type="predicted"/>
<dbReference type="InterPro" id="IPR011989">
    <property type="entry name" value="ARM-like"/>
</dbReference>
<feature type="transmembrane region" description="Helical" evidence="3">
    <location>
        <begin position="33"/>
        <end position="58"/>
    </location>
</feature>
<keyword evidence="3" id="KW-0472">Membrane</keyword>